<dbReference type="Gene3D" id="1.20.120.340">
    <property type="entry name" value="Flagellar protein FliS"/>
    <property type="match status" value="1"/>
</dbReference>
<keyword evidence="2" id="KW-0282">Flagellum</keyword>
<dbReference type="GO" id="GO:0044780">
    <property type="term" value="P:bacterial-type flagellum assembly"/>
    <property type="evidence" value="ECO:0007669"/>
    <property type="project" value="InterPro"/>
</dbReference>
<reference evidence="1" key="3">
    <citation type="submission" date="2023-06" db="EMBL/GenBank/DDBJ databases">
        <authorList>
            <person name="Sun Q."/>
            <person name="Zhou Y."/>
        </authorList>
    </citation>
    <scope>NUCLEOTIDE SEQUENCE</scope>
    <source>
        <strain evidence="1">CGMCC 1.10859</strain>
    </source>
</reference>
<dbReference type="RefSeq" id="WP_035842913.1">
    <property type="nucleotide sequence ID" value="NZ_BNAB01000001.1"/>
</dbReference>
<keyword evidence="3" id="KW-1185">Reference proteome</keyword>
<dbReference type="AlphaFoldDB" id="A0AAN4UN02"/>
<dbReference type="InterPro" id="IPR003713">
    <property type="entry name" value="FliS"/>
</dbReference>
<evidence type="ECO:0000313" key="2">
    <source>
        <dbReference type="EMBL" id="SDW54055.1"/>
    </source>
</evidence>
<evidence type="ECO:0000313" key="1">
    <source>
        <dbReference type="EMBL" id="GHD98094.1"/>
    </source>
</evidence>
<dbReference type="Proteomes" id="UP000199541">
    <property type="component" value="Unassembled WGS sequence"/>
</dbReference>
<accession>A0AAN4UN02</accession>
<protein>
    <submittedName>
        <fullName evidence="2">Flagellin-specific chaperone FliS</fullName>
    </submittedName>
</protein>
<organism evidence="1 4">
    <name type="scientific">Allgaiera indica</name>
    <dbReference type="NCBI Taxonomy" id="765699"/>
    <lineage>
        <taxon>Bacteria</taxon>
        <taxon>Pseudomonadati</taxon>
        <taxon>Pseudomonadota</taxon>
        <taxon>Alphaproteobacteria</taxon>
        <taxon>Rhodobacterales</taxon>
        <taxon>Paracoccaceae</taxon>
        <taxon>Allgaiera</taxon>
    </lineage>
</organism>
<reference evidence="2 3" key="2">
    <citation type="submission" date="2016-10" db="EMBL/GenBank/DDBJ databases">
        <authorList>
            <person name="Varghese N."/>
            <person name="Submissions S."/>
        </authorList>
    </citation>
    <scope>NUCLEOTIDE SEQUENCE [LARGE SCALE GENOMIC DNA]</scope>
    <source>
        <strain evidence="2 3">DSM 24802</strain>
    </source>
</reference>
<keyword evidence="2" id="KW-0966">Cell projection</keyword>
<reference evidence="1" key="1">
    <citation type="journal article" date="2014" name="Int. J. Syst. Evol. Microbiol.">
        <title>Complete genome sequence of Corynebacterium casei LMG S-19264T (=DSM 44701T), isolated from a smear-ripened cheese.</title>
        <authorList>
            <consortium name="US DOE Joint Genome Institute (JGI-PGF)"/>
            <person name="Walter F."/>
            <person name="Albersmeier A."/>
            <person name="Kalinowski J."/>
            <person name="Ruckert C."/>
        </authorList>
    </citation>
    <scope>NUCLEOTIDE SEQUENCE</scope>
    <source>
        <strain evidence="1">CGMCC 1.10859</strain>
    </source>
</reference>
<name>A0AAN4UN02_9RHOB</name>
<evidence type="ECO:0000313" key="4">
    <source>
        <dbReference type="Proteomes" id="UP000634647"/>
    </source>
</evidence>
<dbReference type="Proteomes" id="UP000634647">
    <property type="component" value="Unassembled WGS sequence"/>
</dbReference>
<sequence length="122" mass="13225">MSDTAAFYRDTAVLSEEPTLETLLIGLRGVRTYLTRTRRAIELEQTEAKIAAVTGASGLLSFLQAITVPDGPSSLGGVLAGLYTSYNVRLTQAHAENDTEALRAIVEQIGMLETEIRNLAER</sequence>
<proteinExistence type="predicted"/>
<dbReference type="EMBL" id="BNAB01000001">
    <property type="protein sequence ID" value="GHD98094.1"/>
    <property type="molecule type" value="Genomic_DNA"/>
</dbReference>
<gene>
    <name evidence="1" type="ORF">GCM10008024_00230</name>
    <name evidence="2" type="ORF">SAMN05444006_104194</name>
</gene>
<dbReference type="InterPro" id="IPR036584">
    <property type="entry name" value="FliS_sf"/>
</dbReference>
<evidence type="ECO:0000313" key="3">
    <source>
        <dbReference type="Proteomes" id="UP000199541"/>
    </source>
</evidence>
<dbReference type="Pfam" id="PF02561">
    <property type="entry name" value="FliS"/>
    <property type="match status" value="1"/>
</dbReference>
<comment type="caution">
    <text evidence="1">The sequence shown here is derived from an EMBL/GenBank/DDBJ whole genome shotgun (WGS) entry which is preliminary data.</text>
</comment>
<keyword evidence="2" id="KW-0969">Cilium</keyword>
<dbReference type="SUPFAM" id="SSF101116">
    <property type="entry name" value="Flagellar export chaperone FliS"/>
    <property type="match status" value="1"/>
</dbReference>
<dbReference type="EMBL" id="FNOB01000004">
    <property type="protein sequence ID" value="SDW54055.1"/>
    <property type="molecule type" value="Genomic_DNA"/>
</dbReference>